<proteinExistence type="predicted"/>
<dbReference type="AlphaFoldDB" id="A0A2W5SAP2"/>
<protein>
    <recommendedName>
        <fullName evidence="2">PRC-barrel domain-containing protein</fullName>
    </recommendedName>
</protein>
<accession>A0A2W5SAP2</accession>
<feature type="domain" description="PRC-barrel" evidence="2">
    <location>
        <begin position="29"/>
        <end position="73"/>
    </location>
</feature>
<gene>
    <name evidence="3" type="ORF">DI533_16960</name>
</gene>
<dbReference type="EMBL" id="QFQS01000004">
    <property type="protein sequence ID" value="PZQ96215.1"/>
    <property type="molecule type" value="Genomic_DNA"/>
</dbReference>
<dbReference type="Gene3D" id="2.30.30.240">
    <property type="entry name" value="PRC-barrel domain"/>
    <property type="match status" value="1"/>
</dbReference>
<evidence type="ECO:0000256" key="1">
    <source>
        <dbReference type="SAM" id="MobiDB-lite"/>
    </source>
</evidence>
<evidence type="ECO:0000259" key="2">
    <source>
        <dbReference type="Pfam" id="PF05239"/>
    </source>
</evidence>
<reference evidence="3 4" key="1">
    <citation type="submission" date="2017-08" db="EMBL/GenBank/DDBJ databases">
        <title>Infants hospitalized years apart are colonized by the same room-sourced microbial strains.</title>
        <authorList>
            <person name="Brooks B."/>
            <person name="Olm M.R."/>
            <person name="Firek B.A."/>
            <person name="Baker R."/>
            <person name="Thomas B.C."/>
            <person name="Morowitz M.J."/>
            <person name="Banfield J.F."/>
        </authorList>
    </citation>
    <scope>NUCLEOTIDE SEQUENCE [LARGE SCALE GENOMIC DNA]</scope>
    <source>
        <strain evidence="3">S2_003_000_R2_11</strain>
    </source>
</reference>
<feature type="compositionally biased region" description="Basic residues" evidence="1">
    <location>
        <begin position="15"/>
        <end position="28"/>
    </location>
</feature>
<dbReference type="Proteomes" id="UP000248975">
    <property type="component" value="Unassembled WGS sequence"/>
</dbReference>
<sequence length="123" mass="13776">MRFPSSLRGTSCHPTRTRRDCRRHRSRARTADDEEIGTVSHIHGAGKTATVIIDVGGFLRIGAKPVALTAAEIDLMRDERGSIHGHTYRTKQELKDLSEMPTEPRPSIHSPNKKRVAWRAQAV</sequence>
<feature type="region of interest" description="Disordered" evidence="1">
    <location>
        <begin position="1"/>
        <end position="33"/>
    </location>
</feature>
<evidence type="ECO:0000313" key="3">
    <source>
        <dbReference type="EMBL" id="PZQ96215.1"/>
    </source>
</evidence>
<organism evidence="3 4">
    <name type="scientific">Cereibacter sphaeroides</name>
    <name type="common">Rhodobacter sphaeroides</name>
    <dbReference type="NCBI Taxonomy" id="1063"/>
    <lineage>
        <taxon>Bacteria</taxon>
        <taxon>Pseudomonadati</taxon>
        <taxon>Pseudomonadota</taxon>
        <taxon>Alphaproteobacteria</taxon>
        <taxon>Rhodobacterales</taxon>
        <taxon>Paracoccaceae</taxon>
        <taxon>Cereibacter</taxon>
    </lineage>
</organism>
<name>A0A2W5SAP2_CERSP</name>
<comment type="caution">
    <text evidence="3">The sequence shown here is derived from an EMBL/GenBank/DDBJ whole genome shotgun (WGS) entry which is preliminary data.</text>
</comment>
<dbReference type="Pfam" id="PF05239">
    <property type="entry name" value="PRC"/>
    <property type="match status" value="1"/>
</dbReference>
<dbReference type="InterPro" id="IPR027275">
    <property type="entry name" value="PRC-brl_dom"/>
</dbReference>
<feature type="region of interest" description="Disordered" evidence="1">
    <location>
        <begin position="84"/>
        <end position="123"/>
    </location>
</feature>
<evidence type="ECO:0000313" key="4">
    <source>
        <dbReference type="Proteomes" id="UP000248975"/>
    </source>
</evidence>